<keyword evidence="2" id="KW-1185">Reference proteome</keyword>
<dbReference type="InParanoid" id="A0A1I4JAR0"/>
<accession>A0A1I4JAR0</accession>
<dbReference type="Gene3D" id="3.30.530.20">
    <property type="match status" value="1"/>
</dbReference>
<dbReference type="OrthoDB" id="5187831at2"/>
<dbReference type="AlphaFoldDB" id="A0A1I4JAR0"/>
<dbReference type="Proteomes" id="UP000199152">
    <property type="component" value="Unassembled WGS sequence"/>
</dbReference>
<dbReference type="STRING" id="504800.SAMN04488085_114127"/>
<organism evidence="1 2">
    <name type="scientific">Geodermatophilus ruber</name>
    <dbReference type="NCBI Taxonomy" id="504800"/>
    <lineage>
        <taxon>Bacteria</taxon>
        <taxon>Bacillati</taxon>
        <taxon>Actinomycetota</taxon>
        <taxon>Actinomycetes</taxon>
        <taxon>Geodermatophilales</taxon>
        <taxon>Geodermatophilaceae</taxon>
        <taxon>Geodermatophilus</taxon>
    </lineage>
</organism>
<reference evidence="2" key="1">
    <citation type="submission" date="2016-10" db="EMBL/GenBank/DDBJ databases">
        <authorList>
            <person name="Varghese N."/>
            <person name="Submissions S."/>
        </authorList>
    </citation>
    <scope>NUCLEOTIDE SEQUENCE [LARGE SCALE GENOMIC DNA]</scope>
    <source>
        <strain evidence="2">DSM 45317</strain>
    </source>
</reference>
<evidence type="ECO:0000313" key="2">
    <source>
        <dbReference type="Proteomes" id="UP000199152"/>
    </source>
</evidence>
<proteinExistence type="predicted"/>
<dbReference type="RefSeq" id="WP_091328517.1">
    <property type="nucleotide sequence ID" value="NZ_FOSW01000014.1"/>
</dbReference>
<gene>
    <name evidence="1" type="ORF">SAMN04488085_114127</name>
</gene>
<dbReference type="SUPFAM" id="SSF55961">
    <property type="entry name" value="Bet v1-like"/>
    <property type="match status" value="1"/>
</dbReference>
<dbReference type="EMBL" id="FOSW01000014">
    <property type="protein sequence ID" value="SFL63668.1"/>
    <property type="molecule type" value="Genomic_DNA"/>
</dbReference>
<sequence length="155" mass="16794">MTSASGSRELPFDRGHVWRALAVLQPYCAVCDVSYVVAGTGGPGRGTRFVCVPGRLEDGAEPPAGAPRGEIVEWEPRRRVTTRLELTPETWTTRIELADAGPGATRVTITVGHEPKGGNRLAQRLQRTAVQKMVQQTVDSELETLPRHVEQLAAG</sequence>
<dbReference type="Pfam" id="PF10604">
    <property type="entry name" value="Polyketide_cyc2"/>
    <property type="match status" value="1"/>
</dbReference>
<protein>
    <submittedName>
        <fullName evidence="1">Polyketide cyclase / dehydrase and lipid transport</fullName>
    </submittedName>
</protein>
<dbReference type="InterPro" id="IPR019587">
    <property type="entry name" value="Polyketide_cyclase/dehydratase"/>
</dbReference>
<evidence type="ECO:0000313" key="1">
    <source>
        <dbReference type="EMBL" id="SFL63668.1"/>
    </source>
</evidence>
<name>A0A1I4JAR0_9ACTN</name>
<dbReference type="InterPro" id="IPR023393">
    <property type="entry name" value="START-like_dom_sf"/>
</dbReference>